<name>A0A016WHJ1_9BILA</name>
<evidence type="ECO:0000313" key="3">
    <source>
        <dbReference type="Proteomes" id="UP000024635"/>
    </source>
</evidence>
<protein>
    <submittedName>
        <fullName evidence="2">Uncharacterized protein</fullName>
    </submittedName>
</protein>
<accession>A0A016WHJ1</accession>
<feature type="chain" id="PRO_5001494562" evidence="1">
    <location>
        <begin position="20"/>
        <end position="95"/>
    </location>
</feature>
<proteinExistence type="predicted"/>
<evidence type="ECO:0000256" key="1">
    <source>
        <dbReference type="SAM" id="SignalP"/>
    </source>
</evidence>
<evidence type="ECO:0000313" key="2">
    <source>
        <dbReference type="EMBL" id="EYC39299.1"/>
    </source>
</evidence>
<dbReference type="EMBL" id="JARK01000263">
    <property type="protein sequence ID" value="EYC39299.1"/>
    <property type="molecule type" value="Genomic_DNA"/>
</dbReference>
<comment type="caution">
    <text evidence="2">The sequence shown here is derived from an EMBL/GenBank/DDBJ whole genome shotgun (WGS) entry which is preliminary data.</text>
</comment>
<gene>
    <name evidence="2" type="primary">Acey_s0663.g1302</name>
    <name evidence="2" type="ORF">Y032_0663g1302</name>
</gene>
<keyword evidence="3" id="KW-1185">Reference proteome</keyword>
<dbReference type="AlphaFoldDB" id="A0A016WHJ1"/>
<organism evidence="2 3">
    <name type="scientific">Ancylostoma ceylanicum</name>
    <dbReference type="NCBI Taxonomy" id="53326"/>
    <lineage>
        <taxon>Eukaryota</taxon>
        <taxon>Metazoa</taxon>
        <taxon>Ecdysozoa</taxon>
        <taxon>Nematoda</taxon>
        <taxon>Chromadorea</taxon>
        <taxon>Rhabditida</taxon>
        <taxon>Rhabditina</taxon>
        <taxon>Rhabditomorpha</taxon>
        <taxon>Strongyloidea</taxon>
        <taxon>Ancylostomatidae</taxon>
        <taxon>Ancylostomatinae</taxon>
        <taxon>Ancylostoma</taxon>
    </lineage>
</organism>
<dbReference type="OrthoDB" id="5800929at2759"/>
<feature type="signal peptide" evidence="1">
    <location>
        <begin position="1"/>
        <end position="19"/>
    </location>
</feature>
<keyword evidence="1" id="KW-0732">Signal</keyword>
<dbReference type="Proteomes" id="UP000024635">
    <property type="component" value="Unassembled WGS sequence"/>
</dbReference>
<reference evidence="3" key="1">
    <citation type="journal article" date="2015" name="Nat. Genet.">
        <title>The genome and transcriptome of the zoonotic hookworm Ancylostoma ceylanicum identify infection-specific gene families.</title>
        <authorList>
            <person name="Schwarz E.M."/>
            <person name="Hu Y."/>
            <person name="Antoshechkin I."/>
            <person name="Miller M.M."/>
            <person name="Sternberg P.W."/>
            <person name="Aroian R.V."/>
        </authorList>
    </citation>
    <scope>NUCLEOTIDE SEQUENCE</scope>
    <source>
        <strain evidence="3">HY135</strain>
    </source>
</reference>
<sequence>MHTLWAVLFLLVLVTDMLCDSSPNIESVSVKGQLIVADESEEVDSTQTEQPDDDVFDKLESFRIAREYLRRKIAEERNREKTIATNIDDFAARTV</sequence>